<keyword evidence="1" id="KW-0472">Membrane</keyword>
<evidence type="ECO:0000313" key="3">
    <source>
        <dbReference type="Proteomes" id="UP000230233"/>
    </source>
</evidence>
<feature type="transmembrane region" description="Helical" evidence="1">
    <location>
        <begin position="25"/>
        <end position="45"/>
    </location>
</feature>
<protein>
    <recommendedName>
        <fullName evidence="4">Transmembrane protein</fullName>
    </recommendedName>
</protein>
<dbReference type="Proteomes" id="UP000230233">
    <property type="component" value="Chromosome IV"/>
</dbReference>
<name>A0A2G5U541_9PELO</name>
<organism evidence="2 3">
    <name type="scientific">Caenorhabditis nigoni</name>
    <dbReference type="NCBI Taxonomy" id="1611254"/>
    <lineage>
        <taxon>Eukaryota</taxon>
        <taxon>Metazoa</taxon>
        <taxon>Ecdysozoa</taxon>
        <taxon>Nematoda</taxon>
        <taxon>Chromadorea</taxon>
        <taxon>Rhabditida</taxon>
        <taxon>Rhabditina</taxon>
        <taxon>Rhabditomorpha</taxon>
        <taxon>Rhabditoidea</taxon>
        <taxon>Rhabditidae</taxon>
        <taxon>Peloderinae</taxon>
        <taxon>Caenorhabditis</taxon>
    </lineage>
</organism>
<accession>A0A2G5U541</accession>
<evidence type="ECO:0000256" key="1">
    <source>
        <dbReference type="SAM" id="Phobius"/>
    </source>
</evidence>
<keyword evidence="1" id="KW-0812">Transmembrane</keyword>
<evidence type="ECO:0000313" key="2">
    <source>
        <dbReference type="EMBL" id="PIC34593.1"/>
    </source>
</evidence>
<reference evidence="3" key="1">
    <citation type="submission" date="2017-10" db="EMBL/GenBank/DDBJ databases">
        <title>Rapid genome shrinkage in a self-fertile nematode reveals novel sperm competition proteins.</title>
        <authorList>
            <person name="Yin D."/>
            <person name="Schwarz E.M."/>
            <person name="Thomas C.G."/>
            <person name="Felde R.L."/>
            <person name="Korf I.F."/>
            <person name="Cutter A.D."/>
            <person name="Schartner C.M."/>
            <person name="Ralston E.J."/>
            <person name="Meyer B.J."/>
            <person name="Haag E.S."/>
        </authorList>
    </citation>
    <scope>NUCLEOTIDE SEQUENCE [LARGE SCALE GENOMIC DNA]</scope>
    <source>
        <strain evidence="3">JU1422</strain>
    </source>
</reference>
<gene>
    <name evidence="2" type="primary">Cnig_chr_IV.g14198</name>
    <name evidence="2" type="ORF">B9Z55_014198</name>
</gene>
<dbReference type="EMBL" id="PDUG01000004">
    <property type="protein sequence ID" value="PIC34593.1"/>
    <property type="molecule type" value="Genomic_DNA"/>
</dbReference>
<dbReference type="AlphaFoldDB" id="A0A2G5U541"/>
<keyword evidence="1" id="KW-1133">Transmembrane helix</keyword>
<evidence type="ECO:0008006" key="4">
    <source>
        <dbReference type="Google" id="ProtNLM"/>
    </source>
</evidence>
<comment type="caution">
    <text evidence="2">The sequence shown here is derived from an EMBL/GenBank/DDBJ whole genome shotgun (WGS) entry which is preliminary data.</text>
</comment>
<sequence length="83" mass="9746">MNEIPERRTDGEEIAVKFRLTASKLHIIAFFIPLSPLLFLFPFLIQIDFRSSIDPTSLKKQNIRRRRNACSSHETNRKIVSFE</sequence>
<keyword evidence="3" id="KW-1185">Reference proteome</keyword>
<proteinExistence type="predicted"/>